<evidence type="ECO:0000313" key="1">
    <source>
        <dbReference type="EMBL" id="OJA10929.1"/>
    </source>
</evidence>
<dbReference type="Proteomes" id="UP000183567">
    <property type="component" value="Unassembled WGS sequence"/>
</dbReference>
<dbReference type="Gene3D" id="1.25.10.70">
    <property type="match status" value="1"/>
</dbReference>
<name>A0A1J8QBF0_9AGAM</name>
<sequence length="239" mass="26518">MGRYRELCPFFRARADLEKPPSYSKLALSFKAESTSYDPGLHDKLAAQFEQDFPGLFLHQLQSQDLSDDLTFSLDLLRSRLQYEGVISAYSNNGISLAASSGLNDVTLRERPGARSPAHKAYCSSIAVVSAVVSALRRHHFFDAEACEFVQLYGKQIVRALSWSVSDPITLPLLDEIEQVVNLFYALAESAPPTAYPNPVVVKVLRVSTTYALTLLQQLNYALMHPNHIASLLEPVTAE</sequence>
<dbReference type="PANTHER" id="PTHR31431">
    <property type="entry name" value="NUCLEOPORIN NUP188 HOMOLOG"/>
    <property type="match status" value="1"/>
</dbReference>
<comment type="caution">
    <text evidence="1">The sequence shown here is derived from an EMBL/GenBank/DDBJ whole genome shotgun (WGS) entry which is preliminary data.</text>
</comment>
<accession>A0A1J8QBF0</accession>
<keyword evidence="2" id="KW-1185">Reference proteome</keyword>
<proteinExistence type="predicted"/>
<gene>
    <name evidence="1" type="ORF">AZE42_03056</name>
</gene>
<reference evidence="1 2" key="1">
    <citation type="submission" date="2016-03" db="EMBL/GenBank/DDBJ databases">
        <title>Comparative genomics of the ectomycorrhizal sister species Rhizopogon vinicolor and Rhizopogon vesiculosus (Basidiomycota: Boletales) reveals a divergence of the mating type B locus.</title>
        <authorList>
            <person name="Mujic A.B."/>
            <person name="Kuo A."/>
            <person name="Tritt A."/>
            <person name="Lipzen A."/>
            <person name="Chen C."/>
            <person name="Johnson J."/>
            <person name="Sharma A."/>
            <person name="Barry K."/>
            <person name="Grigoriev I.V."/>
            <person name="Spatafora J.W."/>
        </authorList>
    </citation>
    <scope>NUCLEOTIDE SEQUENCE [LARGE SCALE GENOMIC DNA]</scope>
    <source>
        <strain evidence="1 2">AM-OR11-056</strain>
    </source>
</reference>
<organism evidence="1 2">
    <name type="scientific">Rhizopogon vesiculosus</name>
    <dbReference type="NCBI Taxonomy" id="180088"/>
    <lineage>
        <taxon>Eukaryota</taxon>
        <taxon>Fungi</taxon>
        <taxon>Dikarya</taxon>
        <taxon>Basidiomycota</taxon>
        <taxon>Agaricomycotina</taxon>
        <taxon>Agaricomycetes</taxon>
        <taxon>Agaricomycetidae</taxon>
        <taxon>Boletales</taxon>
        <taxon>Suillineae</taxon>
        <taxon>Rhizopogonaceae</taxon>
        <taxon>Rhizopogon</taxon>
    </lineage>
</organism>
<dbReference type="EMBL" id="LVVM01005320">
    <property type="protein sequence ID" value="OJA10929.1"/>
    <property type="molecule type" value="Genomic_DNA"/>
</dbReference>
<dbReference type="GO" id="GO:0017056">
    <property type="term" value="F:structural constituent of nuclear pore"/>
    <property type="evidence" value="ECO:0007669"/>
    <property type="project" value="InterPro"/>
</dbReference>
<evidence type="ECO:0000313" key="2">
    <source>
        <dbReference type="Proteomes" id="UP000183567"/>
    </source>
</evidence>
<dbReference type="GO" id="GO:0006405">
    <property type="term" value="P:RNA export from nucleus"/>
    <property type="evidence" value="ECO:0007669"/>
    <property type="project" value="TreeGrafter"/>
</dbReference>
<dbReference type="GO" id="GO:0006606">
    <property type="term" value="P:protein import into nucleus"/>
    <property type="evidence" value="ECO:0007669"/>
    <property type="project" value="TreeGrafter"/>
</dbReference>
<dbReference type="PANTHER" id="PTHR31431:SF1">
    <property type="entry name" value="NUCLEOPORIN NUP188"/>
    <property type="match status" value="1"/>
</dbReference>
<dbReference type="GO" id="GO:0044611">
    <property type="term" value="C:nuclear pore inner ring"/>
    <property type="evidence" value="ECO:0007669"/>
    <property type="project" value="TreeGrafter"/>
</dbReference>
<dbReference type="AlphaFoldDB" id="A0A1J8QBF0"/>
<dbReference type="InterPro" id="IPR044840">
    <property type="entry name" value="Nup188"/>
</dbReference>
<protein>
    <submittedName>
        <fullName evidence="1">Uncharacterized protein</fullName>
    </submittedName>
</protein>
<dbReference type="STRING" id="180088.A0A1J8QBF0"/>
<dbReference type="OrthoDB" id="102511at2759"/>